<sequence>MRCDGGSSTSHPAPSHGALNWRHIMRFSFLPKWLFRLANLHEPCLSDPPKKKEDRYGDSNTIHHTGHVDVEIGPTGEVCAV</sequence>
<evidence type="ECO:0000256" key="1">
    <source>
        <dbReference type="SAM" id="MobiDB-lite"/>
    </source>
</evidence>
<evidence type="ECO:0000313" key="2">
    <source>
        <dbReference type="EMBL" id="KKM00363.1"/>
    </source>
</evidence>
<proteinExistence type="predicted"/>
<feature type="compositionally biased region" description="Basic and acidic residues" evidence="1">
    <location>
        <begin position="48"/>
        <end position="57"/>
    </location>
</feature>
<organism evidence="2">
    <name type="scientific">marine sediment metagenome</name>
    <dbReference type="NCBI Taxonomy" id="412755"/>
    <lineage>
        <taxon>unclassified sequences</taxon>
        <taxon>metagenomes</taxon>
        <taxon>ecological metagenomes</taxon>
    </lineage>
</organism>
<name>A0A0F9JN46_9ZZZZ</name>
<comment type="caution">
    <text evidence="2">The sequence shown here is derived from an EMBL/GenBank/DDBJ whole genome shotgun (WGS) entry which is preliminary data.</text>
</comment>
<protein>
    <submittedName>
        <fullName evidence="2">Uncharacterized protein</fullName>
    </submittedName>
</protein>
<feature type="region of interest" description="Disordered" evidence="1">
    <location>
        <begin position="46"/>
        <end position="67"/>
    </location>
</feature>
<dbReference type="AlphaFoldDB" id="A0A0F9JN46"/>
<accession>A0A0F9JN46</accession>
<dbReference type="EMBL" id="LAZR01017453">
    <property type="protein sequence ID" value="KKM00363.1"/>
    <property type="molecule type" value="Genomic_DNA"/>
</dbReference>
<reference evidence="2" key="1">
    <citation type="journal article" date="2015" name="Nature">
        <title>Complex archaea that bridge the gap between prokaryotes and eukaryotes.</title>
        <authorList>
            <person name="Spang A."/>
            <person name="Saw J.H."/>
            <person name="Jorgensen S.L."/>
            <person name="Zaremba-Niedzwiedzka K."/>
            <person name="Martijn J."/>
            <person name="Lind A.E."/>
            <person name="van Eijk R."/>
            <person name="Schleper C."/>
            <person name="Guy L."/>
            <person name="Ettema T.J."/>
        </authorList>
    </citation>
    <scope>NUCLEOTIDE SEQUENCE</scope>
</reference>
<gene>
    <name evidence="2" type="ORF">LCGC14_1805240</name>
</gene>